<accession>U7QF40</accession>
<dbReference type="AlphaFoldDB" id="U7QF40"/>
<evidence type="ECO:0000313" key="1">
    <source>
        <dbReference type="EMBL" id="ERT05872.1"/>
    </source>
</evidence>
<reference evidence="1 2" key="1">
    <citation type="journal article" date="2013" name="Front. Microbiol.">
        <title>Comparative genomic analyses of the cyanobacterium, Lyngbya aestuarii BL J, a powerful hydrogen producer.</title>
        <authorList>
            <person name="Kothari A."/>
            <person name="Vaughn M."/>
            <person name="Garcia-Pichel F."/>
        </authorList>
    </citation>
    <scope>NUCLEOTIDE SEQUENCE [LARGE SCALE GENOMIC DNA]</scope>
    <source>
        <strain evidence="1 2">BL J</strain>
    </source>
</reference>
<organism evidence="1 2">
    <name type="scientific">Lyngbya aestuarii BL J</name>
    <dbReference type="NCBI Taxonomy" id="1348334"/>
    <lineage>
        <taxon>Bacteria</taxon>
        <taxon>Bacillati</taxon>
        <taxon>Cyanobacteriota</taxon>
        <taxon>Cyanophyceae</taxon>
        <taxon>Oscillatoriophycideae</taxon>
        <taxon>Oscillatoriales</taxon>
        <taxon>Microcoleaceae</taxon>
        <taxon>Lyngbya</taxon>
    </lineage>
</organism>
<gene>
    <name evidence="1" type="ORF">M595_4159</name>
</gene>
<dbReference type="EMBL" id="AUZM01000047">
    <property type="protein sequence ID" value="ERT05872.1"/>
    <property type="molecule type" value="Genomic_DNA"/>
</dbReference>
<protein>
    <submittedName>
        <fullName evidence="1">Uncharacterized protein</fullName>
    </submittedName>
</protein>
<dbReference type="Proteomes" id="UP000017127">
    <property type="component" value="Unassembled WGS sequence"/>
</dbReference>
<keyword evidence="2" id="KW-1185">Reference proteome</keyword>
<evidence type="ECO:0000313" key="2">
    <source>
        <dbReference type="Proteomes" id="UP000017127"/>
    </source>
</evidence>
<proteinExistence type="predicted"/>
<comment type="caution">
    <text evidence="1">The sequence shown here is derived from an EMBL/GenBank/DDBJ whole genome shotgun (WGS) entry which is preliminary data.</text>
</comment>
<name>U7QF40_9CYAN</name>
<sequence>MLQNFKSKPKSEWLCVGDRKIPNRAVRSLNIVIACGKVYLICGKHRLSLWNICGIYGENSTKR</sequence>